<dbReference type="CDD" id="cd05118">
    <property type="entry name" value="STKc_CMGC"/>
    <property type="match status" value="1"/>
</dbReference>
<keyword evidence="4 7" id="KW-0418">Kinase</keyword>
<dbReference type="STRING" id="2656787.A0A370U437"/>
<dbReference type="PROSITE" id="PS50011">
    <property type="entry name" value="PROTEIN_KINASE_DOM"/>
    <property type="match status" value="1"/>
</dbReference>
<keyword evidence="8" id="KW-1185">Reference proteome</keyword>
<dbReference type="Proteomes" id="UP000254866">
    <property type="component" value="Unassembled WGS sequence"/>
</dbReference>
<keyword evidence="3" id="KW-0547">Nucleotide-binding</keyword>
<keyword evidence="5" id="KW-0067">ATP-binding</keyword>
<dbReference type="PANTHER" id="PTHR45646">
    <property type="entry name" value="SERINE/THREONINE-PROTEIN KINASE DOA-RELATED"/>
    <property type="match status" value="1"/>
</dbReference>
<dbReference type="InterPro" id="IPR051175">
    <property type="entry name" value="CLK_kinases"/>
</dbReference>
<dbReference type="GO" id="GO:0005634">
    <property type="term" value="C:nucleus"/>
    <property type="evidence" value="ECO:0007669"/>
    <property type="project" value="TreeGrafter"/>
</dbReference>
<dbReference type="GO" id="GO:0004674">
    <property type="term" value="F:protein serine/threonine kinase activity"/>
    <property type="evidence" value="ECO:0007669"/>
    <property type="project" value="UniProtKB-KW"/>
</dbReference>
<dbReference type="GO" id="GO:0043484">
    <property type="term" value="P:regulation of RNA splicing"/>
    <property type="evidence" value="ECO:0007669"/>
    <property type="project" value="TreeGrafter"/>
</dbReference>
<dbReference type="Gene3D" id="3.30.200.20">
    <property type="entry name" value="Phosphorylase Kinase, domain 1"/>
    <property type="match status" value="1"/>
</dbReference>
<evidence type="ECO:0000256" key="4">
    <source>
        <dbReference type="ARBA" id="ARBA00022777"/>
    </source>
</evidence>
<evidence type="ECO:0000256" key="1">
    <source>
        <dbReference type="ARBA" id="ARBA00022527"/>
    </source>
</evidence>
<dbReference type="AlphaFoldDB" id="A0A370U437"/>
<feature type="domain" description="Protein kinase" evidence="6">
    <location>
        <begin position="62"/>
        <end position="412"/>
    </location>
</feature>
<accession>A0A370U437</accession>
<evidence type="ECO:0000256" key="3">
    <source>
        <dbReference type="ARBA" id="ARBA00022741"/>
    </source>
</evidence>
<evidence type="ECO:0000313" key="8">
    <source>
        <dbReference type="Proteomes" id="UP000254866"/>
    </source>
</evidence>
<gene>
    <name evidence="7" type="ORF">BP5553_02520</name>
</gene>
<dbReference type="OrthoDB" id="5979581at2759"/>
<dbReference type="GeneID" id="43595369"/>
<evidence type="ECO:0000256" key="5">
    <source>
        <dbReference type="ARBA" id="ARBA00022840"/>
    </source>
</evidence>
<organism evidence="7 8">
    <name type="scientific">Venustampulla echinocandica</name>
    <dbReference type="NCBI Taxonomy" id="2656787"/>
    <lineage>
        <taxon>Eukaryota</taxon>
        <taxon>Fungi</taxon>
        <taxon>Dikarya</taxon>
        <taxon>Ascomycota</taxon>
        <taxon>Pezizomycotina</taxon>
        <taxon>Leotiomycetes</taxon>
        <taxon>Helotiales</taxon>
        <taxon>Pleuroascaceae</taxon>
        <taxon>Venustampulla</taxon>
    </lineage>
</organism>
<dbReference type="InterPro" id="IPR008271">
    <property type="entry name" value="Ser/Thr_kinase_AS"/>
</dbReference>
<dbReference type="SMART" id="SM00220">
    <property type="entry name" value="S_TKc"/>
    <property type="match status" value="1"/>
</dbReference>
<name>A0A370U437_9HELO</name>
<reference evidence="7 8" key="1">
    <citation type="journal article" date="2018" name="IMA Fungus">
        <title>IMA Genome-F 9: Draft genome sequence of Annulohypoxylon stygium, Aspergillus mulundensis, Berkeleyomyces basicola (syn. Thielaviopsis basicola), Ceratocystis smalleyi, two Cercospora beticola strains, Coleophoma cylindrospora, Fusarium fracticaudum, Phialophora cf. hyalina, and Morchella septimelata.</title>
        <authorList>
            <person name="Wingfield B.D."/>
            <person name="Bills G.F."/>
            <person name="Dong Y."/>
            <person name="Huang W."/>
            <person name="Nel W.J."/>
            <person name="Swalarsk-Parry B.S."/>
            <person name="Vaghefi N."/>
            <person name="Wilken P.M."/>
            <person name="An Z."/>
            <person name="de Beer Z.W."/>
            <person name="De Vos L."/>
            <person name="Chen L."/>
            <person name="Duong T.A."/>
            <person name="Gao Y."/>
            <person name="Hammerbacher A."/>
            <person name="Kikkert J.R."/>
            <person name="Li Y."/>
            <person name="Li H."/>
            <person name="Li K."/>
            <person name="Li Q."/>
            <person name="Liu X."/>
            <person name="Ma X."/>
            <person name="Naidoo K."/>
            <person name="Pethybridge S.J."/>
            <person name="Sun J."/>
            <person name="Steenkamp E.T."/>
            <person name="van der Nest M.A."/>
            <person name="van Wyk S."/>
            <person name="Wingfield M.J."/>
            <person name="Xiong C."/>
            <person name="Yue Q."/>
            <person name="Zhang X."/>
        </authorList>
    </citation>
    <scope>NUCLEOTIDE SEQUENCE [LARGE SCALE GENOMIC DNA]</scope>
    <source>
        <strain evidence="7 8">BP 5553</strain>
    </source>
</reference>
<protein>
    <submittedName>
        <fullName evidence="7">CMGC protein kinase</fullName>
    </submittedName>
</protein>
<dbReference type="GO" id="GO:0005524">
    <property type="term" value="F:ATP binding"/>
    <property type="evidence" value="ECO:0007669"/>
    <property type="project" value="UniProtKB-KW"/>
</dbReference>
<comment type="caution">
    <text evidence="7">The sequence shown here is derived from an EMBL/GenBank/DDBJ whole genome shotgun (WGS) entry which is preliminary data.</text>
</comment>
<dbReference type="Pfam" id="PF00069">
    <property type="entry name" value="Pkinase"/>
    <property type="match status" value="2"/>
</dbReference>
<keyword evidence="2" id="KW-0808">Transferase</keyword>
<evidence type="ECO:0000256" key="2">
    <source>
        <dbReference type="ARBA" id="ARBA00022679"/>
    </source>
</evidence>
<dbReference type="InterPro" id="IPR000719">
    <property type="entry name" value="Prot_kinase_dom"/>
</dbReference>
<dbReference type="PANTHER" id="PTHR45646:SF11">
    <property type="entry name" value="SERINE_THREONINE-PROTEIN KINASE DOA"/>
    <property type="match status" value="1"/>
</dbReference>
<sequence length="413" mass="47363">MPSRLSACRNALRQKSSSSRKTFSISSRTLQLETPIEEETLPHYKPKQYYPVNIGDVYKARYQVAGKLGYGAYSTSWLCRDLQDKKYRVLKLFTSLPKFPTATDRELKIYEHLAKVNSTQPGQALIRKLYDSFDLQGPVGRHRCLVLQPMHMTLLEMTRLNSRPFDLPLLKMTLKRLLLALDFLHTEAEIIHVDLKTDNLMLSLEVNTMLADFAKANVEDPSPRKKIDESRIIYKSSRFRRPAEGQSYGLPILCDFGEARIGKTQVSGTFVQPHVYRAPEIIFEMPWWTAIDIWNLAGLIWDLVEGEHLFGDIFDTKGGHDPFKYLALMVALVVPPPSEFVTLSETMEQCFDPNGAWVAHEDAAIPLVSLETLETRLSGQEKALFIQFMRSMLKWLPGERKTARQLLEDPWLL</sequence>
<dbReference type="PROSITE" id="PS00108">
    <property type="entry name" value="PROTEIN_KINASE_ST"/>
    <property type="match status" value="1"/>
</dbReference>
<evidence type="ECO:0000259" key="6">
    <source>
        <dbReference type="PROSITE" id="PS50011"/>
    </source>
</evidence>
<keyword evidence="1" id="KW-0723">Serine/threonine-protein kinase</keyword>
<dbReference type="RefSeq" id="XP_031875197.1">
    <property type="nucleotide sequence ID" value="XM_032011143.1"/>
</dbReference>
<dbReference type="Gene3D" id="1.10.510.10">
    <property type="entry name" value="Transferase(Phosphotransferase) domain 1"/>
    <property type="match status" value="1"/>
</dbReference>
<proteinExistence type="predicted"/>
<evidence type="ECO:0000313" key="7">
    <source>
        <dbReference type="EMBL" id="RDL42541.1"/>
    </source>
</evidence>
<dbReference type="SUPFAM" id="SSF56112">
    <property type="entry name" value="Protein kinase-like (PK-like)"/>
    <property type="match status" value="1"/>
</dbReference>
<dbReference type="EMBL" id="NPIC01000001">
    <property type="protein sequence ID" value="RDL42541.1"/>
    <property type="molecule type" value="Genomic_DNA"/>
</dbReference>
<dbReference type="InterPro" id="IPR011009">
    <property type="entry name" value="Kinase-like_dom_sf"/>
</dbReference>